<dbReference type="KEGG" id="bbae:FRD01_19075"/>
<dbReference type="AlphaFoldDB" id="A0A5B8XVS8"/>
<name>A0A5B8XVS8_9DELT</name>
<dbReference type="SUPFAM" id="SSF48403">
    <property type="entry name" value="Ankyrin repeat"/>
    <property type="match status" value="1"/>
</dbReference>
<dbReference type="InterPro" id="IPR036770">
    <property type="entry name" value="Ankyrin_rpt-contain_sf"/>
</dbReference>
<keyword evidence="2" id="KW-1185">Reference proteome</keyword>
<evidence type="ECO:0000313" key="1">
    <source>
        <dbReference type="EMBL" id="QED29297.1"/>
    </source>
</evidence>
<dbReference type="OrthoDB" id="407974at2"/>
<dbReference type="Gene3D" id="1.25.40.20">
    <property type="entry name" value="Ankyrin repeat-containing domain"/>
    <property type="match status" value="1"/>
</dbReference>
<evidence type="ECO:0008006" key="3">
    <source>
        <dbReference type="Google" id="ProtNLM"/>
    </source>
</evidence>
<gene>
    <name evidence="1" type="ORF">FRD01_19075</name>
</gene>
<reference evidence="1 2" key="1">
    <citation type="submission" date="2019-08" db="EMBL/GenBank/DDBJ databases">
        <authorList>
            <person name="Liang Q."/>
        </authorList>
    </citation>
    <scope>NUCLEOTIDE SEQUENCE [LARGE SCALE GENOMIC DNA]</scope>
    <source>
        <strain evidence="1 2">V1718</strain>
    </source>
</reference>
<dbReference type="EMBL" id="CP042467">
    <property type="protein sequence ID" value="QED29297.1"/>
    <property type="molecule type" value="Genomic_DNA"/>
</dbReference>
<dbReference type="RefSeq" id="WP_146962530.1">
    <property type="nucleotide sequence ID" value="NZ_CP042467.1"/>
</dbReference>
<sequence>MIWEALERVKTLKFKVNGWEAVGDMEGDTATYRAVFGRIHYKDSSRDYYLKPGELKQIAKLDWAPPGLTEYLEACNGVLALGKELDTDALIHEDGRHLAHVLAEAGEARLVGILGKRASGWASKCPGGAYATHYAAMSCRPDMVDEVVKRCPKGVTDKVDKNGWAAIHYLAKAGGPPSMAKAVDLYGTGPKAKTRKDNGEIPKGSTAIEIAEHFGHRELAAAMKALK</sequence>
<organism evidence="1 2">
    <name type="scientific">Microvenator marinus</name>
    <dbReference type="NCBI Taxonomy" id="2600177"/>
    <lineage>
        <taxon>Bacteria</taxon>
        <taxon>Deltaproteobacteria</taxon>
        <taxon>Bradymonadales</taxon>
        <taxon>Microvenatoraceae</taxon>
        <taxon>Microvenator</taxon>
    </lineage>
</organism>
<evidence type="ECO:0000313" key="2">
    <source>
        <dbReference type="Proteomes" id="UP000321595"/>
    </source>
</evidence>
<dbReference type="Proteomes" id="UP000321595">
    <property type="component" value="Chromosome"/>
</dbReference>
<accession>A0A5B8XVS8</accession>
<protein>
    <recommendedName>
        <fullName evidence="3">Ankyrin repeat domain-containing protein</fullName>
    </recommendedName>
</protein>
<proteinExistence type="predicted"/>